<feature type="compositionally biased region" description="Basic and acidic residues" evidence="2">
    <location>
        <begin position="62"/>
        <end position="86"/>
    </location>
</feature>
<name>A0AAE0JV70_9PEZI</name>
<protein>
    <submittedName>
        <fullName evidence="3">WD40-repeat-containing domain protein</fullName>
    </submittedName>
</protein>
<dbReference type="PANTHER" id="PTHR43991:SF12">
    <property type="entry name" value="WD REPEAT PROTEIN (AFU_ORTHOLOGUE AFUA_8G05640)"/>
    <property type="match status" value="1"/>
</dbReference>
<dbReference type="Gene3D" id="2.130.10.10">
    <property type="entry name" value="YVTN repeat-like/Quinoprotein amine dehydrogenase"/>
    <property type="match status" value="1"/>
</dbReference>
<sequence length="788" mass="87587">MLPGNLRPLSSSSSSQGWLHRLGNLDDTSATPAHPSSSHHHDDIAMIPTAGEGANDLGQGHSQEHAVGDCGDGHHLPQEDHEYHDNENDDDDDDEEYDEDDGDSLCYGQPHHHSHHIHHDQHDQHDSFHPYHHQHLPHHGPLSFFDHLDGYISDDLDMSDGTGDGAPLVNYLDVTSLLTSDMDMDISDDSGTGDSIFGDDVGIPHGTNAPGNNALPSPPGVLLPATLSFTPVPVAFDDQLSNDMVVPPIVGSNIMLTQLEQLAEADDDEAVAAWFEGAHPVPLTNPNPHTLGPNNYRLTDFLHQWARQSRLLPGMSRERGRYPWPSRISDMASKPLHHVQYGDLEGDQCDLQGIDWEDLGVTRKEARERRLLTYNNYTNNPNSDRWTPNLPDVDLPRRESYFRFRRMDIRHNIHLTHFQLRNVLGTTSRTRAFYPGLNAVYQFNPISRKSLSIMKLSYGPGAKVTAMAAEHGVLVAGTFGGEYLLRHIDSGEPEETACQEGIITKNSSGITNHLQVHQARTSSAPVAAFASNDMFFRVLDITTEKWLSQSAFDFPLNCTALSPDRRLRVMVGDHYNVFIAAAESTLPAGKPEILQELSGHRDFGFACAWADDGWTVATGFQDKAIKIWDARRWTDSSGYATPVCTLRADMAGVRSLRFSPVGSGKRVLVAAEEADFVNIIDAQNFRSKQTVDIFGEIGGISFTNDGQDLAVLCCDRTRGGLVQLERCGAGQETSWNLDEDSLSARDYRWRRGASFDWQPSYFTREKHTKATLSRRRRRGAALDTLEPF</sequence>
<reference evidence="3" key="1">
    <citation type="journal article" date="2023" name="Mol. Phylogenet. Evol.">
        <title>Genome-scale phylogeny and comparative genomics of the fungal order Sordariales.</title>
        <authorList>
            <person name="Hensen N."/>
            <person name="Bonometti L."/>
            <person name="Westerberg I."/>
            <person name="Brannstrom I.O."/>
            <person name="Guillou S."/>
            <person name="Cros-Aarteil S."/>
            <person name="Calhoun S."/>
            <person name="Haridas S."/>
            <person name="Kuo A."/>
            <person name="Mondo S."/>
            <person name="Pangilinan J."/>
            <person name="Riley R."/>
            <person name="LaButti K."/>
            <person name="Andreopoulos B."/>
            <person name="Lipzen A."/>
            <person name="Chen C."/>
            <person name="Yan M."/>
            <person name="Daum C."/>
            <person name="Ng V."/>
            <person name="Clum A."/>
            <person name="Steindorff A."/>
            <person name="Ohm R.A."/>
            <person name="Martin F."/>
            <person name="Silar P."/>
            <person name="Natvig D.O."/>
            <person name="Lalanne C."/>
            <person name="Gautier V."/>
            <person name="Ament-Velasquez S.L."/>
            <person name="Kruys A."/>
            <person name="Hutchinson M.I."/>
            <person name="Powell A.J."/>
            <person name="Barry K."/>
            <person name="Miller A.N."/>
            <person name="Grigoriev I.V."/>
            <person name="Debuchy R."/>
            <person name="Gladieux P."/>
            <person name="Hiltunen Thoren M."/>
            <person name="Johannesson H."/>
        </authorList>
    </citation>
    <scope>NUCLEOTIDE SEQUENCE</scope>
    <source>
        <strain evidence="3">CBS 958.72</strain>
    </source>
</reference>
<accession>A0AAE0JV70</accession>
<dbReference type="AlphaFoldDB" id="A0AAE0JV70"/>
<evidence type="ECO:0000256" key="2">
    <source>
        <dbReference type="SAM" id="MobiDB-lite"/>
    </source>
</evidence>
<dbReference type="InterPro" id="IPR001680">
    <property type="entry name" value="WD40_rpt"/>
</dbReference>
<proteinExistence type="predicted"/>
<keyword evidence="4" id="KW-1185">Reference proteome</keyword>
<organism evidence="3 4">
    <name type="scientific">Lasiosphaeria ovina</name>
    <dbReference type="NCBI Taxonomy" id="92902"/>
    <lineage>
        <taxon>Eukaryota</taxon>
        <taxon>Fungi</taxon>
        <taxon>Dikarya</taxon>
        <taxon>Ascomycota</taxon>
        <taxon>Pezizomycotina</taxon>
        <taxon>Sordariomycetes</taxon>
        <taxon>Sordariomycetidae</taxon>
        <taxon>Sordariales</taxon>
        <taxon>Lasiosphaeriaceae</taxon>
        <taxon>Lasiosphaeria</taxon>
    </lineage>
</organism>
<gene>
    <name evidence="3" type="ORF">B0T24DRAFT_103954</name>
</gene>
<dbReference type="EMBL" id="JAULSN010000010">
    <property type="protein sequence ID" value="KAK3362097.1"/>
    <property type="molecule type" value="Genomic_DNA"/>
</dbReference>
<dbReference type="SMART" id="SM00320">
    <property type="entry name" value="WD40"/>
    <property type="match status" value="2"/>
</dbReference>
<dbReference type="SUPFAM" id="SSF50978">
    <property type="entry name" value="WD40 repeat-like"/>
    <property type="match status" value="1"/>
</dbReference>
<keyword evidence="1" id="KW-0853">WD repeat</keyword>
<dbReference type="InterPro" id="IPR036322">
    <property type="entry name" value="WD40_repeat_dom_sf"/>
</dbReference>
<reference evidence="3" key="2">
    <citation type="submission" date="2023-06" db="EMBL/GenBank/DDBJ databases">
        <authorList>
            <consortium name="Lawrence Berkeley National Laboratory"/>
            <person name="Haridas S."/>
            <person name="Hensen N."/>
            <person name="Bonometti L."/>
            <person name="Westerberg I."/>
            <person name="Brannstrom I.O."/>
            <person name="Guillou S."/>
            <person name="Cros-Aarteil S."/>
            <person name="Calhoun S."/>
            <person name="Kuo A."/>
            <person name="Mondo S."/>
            <person name="Pangilinan J."/>
            <person name="Riley R."/>
            <person name="Labutti K."/>
            <person name="Andreopoulos B."/>
            <person name="Lipzen A."/>
            <person name="Chen C."/>
            <person name="Yanf M."/>
            <person name="Daum C."/>
            <person name="Ng V."/>
            <person name="Clum A."/>
            <person name="Steindorff A."/>
            <person name="Ohm R."/>
            <person name="Martin F."/>
            <person name="Silar P."/>
            <person name="Natvig D."/>
            <person name="Lalanne C."/>
            <person name="Gautier V."/>
            <person name="Ament-Velasquez S.L."/>
            <person name="Kruys A."/>
            <person name="Hutchinson M.I."/>
            <person name="Powell A.J."/>
            <person name="Barry K."/>
            <person name="Miller A.N."/>
            <person name="Grigoriev I.V."/>
            <person name="Debuchy R."/>
            <person name="Gladieux P."/>
            <person name="Thoren M.H."/>
            <person name="Johannesson H."/>
        </authorList>
    </citation>
    <scope>NUCLEOTIDE SEQUENCE</scope>
    <source>
        <strain evidence="3">CBS 958.72</strain>
    </source>
</reference>
<feature type="compositionally biased region" description="Basic residues" evidence="2">
    <location>
        <begin position="110"/>
        <end position="119"/>
    </location>
</feature>
<dbReference type="Proteomes" id="UP001287356">
    <property type="component" value="Unassembled WGS sequence"/>
</dbReference>
<feature type="compositionally biased region" description="Acidic residues" evidence="2">
    <location>
        <begin position="87"/>
        <end position="103"/>
    </location>
</feature>
<comment type="caution">
    <text evidence="3">The sequence shown here is derived from an EMBL/GenBank/DDBJ whole genome shotgun (WGS) entry which is preliminary data.</text>
</comment>
<evidence type="ECO:0000313" key="3">
    <source>
        <dbReference type="EMBL" id="KAK3362097.1"/>
    </source>
</evidence>
<evidence type="ECO:0000256" key="1">
    <source>
        <dbReference type="PROSITE-ProRule" id="PRU00221"/>
    </source>
</evidence>
<dbReference type="PROSITE" id="PS50082">
    <property type="entry name" value="WD_REPEATS_2"/>
    <property type="match status" value="1"/>
</dbReference>
<dbReference type="PANTHER" id="PTHR43991">
    <property type="entry name" value="WD REPEAT PROTEIN (AFU_ORTHOLOGUE AFUA_8G05640)-RELATED"/>
    <property type="match status" value="1"/>
</dbReference>
<feature type="compositionally biased region" description="Basic and acidic residues" evidence="2">
    <location>
        <begin position="120"/>
        <end position="129"/>
    </location>
</feature>
<evidence type="ECO:0000313" key="4">
    <source>
        <dbReference type="Proteomes" id="UP001287356"/>
    </source>
</evidence>
<feature type="region of interest" description="Disordered" evidence="2">
    <location>
        <begin position="1"/>
        <end position="134"/>
    </location>
</feature>
<feature type="repeat" description="WD" evidence="1">
    <location>
        <begin position="597"/>
        <end position="629"/>
    </location>
</feature>
<dbReference type="PROSITE" id="PS50294">
    <property type="entry name" value="WD_REPEATS_REGION"/>
    <property type="match status" value="1"/>
</dbReference>
<dbReference type="InterPro" id="IPR015943">
    <property type="entry name" value="WD40/YVTN_repeat-like_dom_sf"/>
</dbReference>